<reference evidence="2" key="1">
    <citation type="journal article" date="2008" name="Nat. Genet.">
        <title>The Pristionchus pacificus genome provides a unique perspective on nematode lifestyle and parasitism.</title>
        <authorList>
            <person name="Dieterich C."/>
            <person name="Clifton S.W."/>
            <person name="Schuster L.N."/>
            <person name="Chinwalla A."/>
            <person name="Delehaunty K."/>
            <person name="Dinkelacker I."/>
            <person name="Fulton L."/>
            <person name="Fulton R."/>
            <person name="Godfrey J."/>
            <person name="Minx P."/>
            <person name="Mitreva M."/>
            <person name="Roeseler W."/>
            <person name="Tian H."/>
            <person name="Witte H."/>
            <person name="Yang S.P."/>
            <person name="Wilson R.K."/>
            <person name="Sommer R.J."/>
        </authorList>
    </citation>
    <scope>NUCLEOTIDE SEQUENCE [LARGE SCALE GENOMIC DNA]</scope>
    <source>
        <strain evidence="2">PS312</strain>
    </source>
</reference>
<proteinExistence type="predicted"/>
<evidence type="ECO:0000313" key="2">
    <source>
        <dbReference type="Proteomes" id="UP000005239"/>
    </source>
</evidence>
<organism evidence="1 2">
    <name type="scientific">Pristionchus pacificus</name>
    <name type="common">Parasitic nematode worm</name>
    <dbReference type="NCBI Taxonomy" id="54126"/>
    <lineage>
        <taxon>Eukaryota</taxon>
        <taxon>Metazoa</taxon>
        <taxon>Ecdysozoa</taxon>
        <taxon>Nematoda</taxon>
        <taxon>Chromadorea</taxon>
        <taxon>Rhabditida</taxon>
        <taxon>Rhabditina</taxon>
        <taxon>Diplogasteromorpha</taxon>
        <taxon>Diplogasteroidea</taxon>
        <taxon>Neodiplogasteridae</taxon>
        <taxon>Pristionchus</taxon>
    </lineage>
</organism>
<sequence length="98" mass="10926">MTAASQIFVSIYSNKSFVPLHIIFSPMESAGECTTPLHILSFFSIFIFFLVLFCCCAAFGVGYCMLQNKATNKNQPNQKPTKAKVQNKSTNYDRVSKA</sequence>
<protein>
    <submittedName>
        <fullName evidence="1">Uncharacterized protein</fullName>
    </submittedName>
</protein>
<gene>
    <name evidence="1" type="primary">WBGene00273921</name>
</gene>
<name>A0A2A6B780_PRIPA</name>
<evidence type="ECO:0000313" key="1">
    <source>
        <dbReference type="EnsemblMetazoa" id="PPA35552.1"/>
    </source>
</evidence>
<accession>A0A8R1UP01</accession>
<dbReference type="AlphaFoldDB" id="A0A2A6B780"/>
<reference evidence="1" key="2">
    <citation type="submission" date="2022-06" db="UniProtKB">
        <authorList>
            <consortium name="EnsemblMetazoa"/>
        </authorList>
    </citation>
    <scope>IDENTIFICATION</scope>
    <source>
        <strain evidence="1">PS312</strain>
    </source>
</reference>
<accession>A0A2A6B780</accession>
<dbReference type="Proteomes" id="UP000005239">
    <property type="component" value="Unassembled WGS sequence"/>
</dbReference>
<dbReference type="EnsemblMetazoa" id="PPA35552.1">
    <property type="protein sequence ID" value="PPA35552.1"/>
    <property type="gene ID" value="WBGene00273921"/>
</dbReference>
<keyword evidence="2" id="KW-1185">Reference proteome</keyword>